<comment type="caution">
    <text evidence="1">The sequence shown here is derived from an EMBL/GenBank/DDBJ whole genome shotgun (WGS) entry which is preliminary data.</text>
</comment>
<evidence type="ECO:0008006" key="3">
    <source>
        <dbReference type="Google" id="ProtNLM"/>
    </source>
</evidence>
<keyword evidence="2" id="KW-1185">Reference proteome</keyword>
<gene>
    <name evidence="1" type="ORF">MGN01_07190</name>
</gene>
<dbReference type="EMBL" id="BJZV01000002">
    <property type="protein sequence ID" value="GEP08874.1"/>
    <property type="molecule type" value="Genomic_DNA"/>
</dbReference>
<accession>A0A512JFZ6</accession>
<organism evidence="1 2">
    <name type="scientific">Methylobacterium gnaphalii</name>
    <dbReference type="NCBI Taxonomy" id="1010610"/>
    <lineage>
        <taxon>Bacteria</taxon>
        <taxon>Pseudomonadati</taxon>
        <taxon>Pseudomonadota</taxon>
        <taxon>Alphaproteobacteria</taxon>
        <taxon>Hyphomicrobiales</taxon>
        <taxon>Methylobacteriaceae</taxon>
        <taxon>Methylobacterium</taxon>
    </lineage>
</organism>
<sequence>MSAGSSFRAYEAMRGWWATAIRALSLMLALALVAPGAIHSAEGHTPAHHDLSITVSADSAAPGHSDTCPACHANCGCHQAISPEGTSGSFMAATASPTYATLDVTVASVSPDRLPRPPRA</sequence>
<name>A0A512JFZ6_9HYPH</name>
<evidence type="ECO:0000313" key="1">
    <source>
        <dbReference type="EMBL" id="GEP08874.1"/>
    </source>
</evidence>
<dbReference type="RefSeq" id="WP_238258296.1">
    <property type="nucleotide sequence ID" value="NZ_BJZV01000002.1"/>
</dbReference>
<proteinExistence type="predicted"/>
<dbReference type="Proteomes" id="UP000321750">
    <property type="component" value="Unassembled WGS sequence"/>
</dbReference>
<reference evidence="1 2" key="1">
    <citation type="submission" date="2019-07" db="EMBL/GenBank/DDBJ databases">
        <title>Whole genome shotgun sequence of Methylobacterium gnaphalii NBRC 107716.</title>
        <authorList>
            <person name="Hosoyama A."/>
            <person name="Uohara A."/>
            <person name="Ohji S."/>
            <person name="Ichikawa N."/>
        </authorList>
    </citation>
    <scope>NUCLEOTIDE SEQUENCE [LARGE SCALE GENOMIC DNA]</scope>
    <source>
        <strain evidence="1 2">NBRC 107716</strain>
    </source>
</reference>
<dbReference type="AlphaFoldDB" id="A0A512JFZ6"/>
<protein>
    <recommendedName>
        <fullName evidence="3">DUF2946 domain-containing protein</fullName>
    </recommendedName>
</protein>
<evidence type="ECO:0000313" key="2">
    <source>
        <dbReference type="Proteomes" id="UP000321750"/>
    </source>
</evidence>